<dbReference type="GO" id="GO:0006508">
    <property type="term" value="P:proteolysis"/>
    <property type="evidence" value="ECO:0007669"/>
    <property type="project" value="UniProtKB-KW"/>
</dbReference>
<dbReference type="InterPro" id="IPR050414">
    <property type="entry name" value="Fungal_M35_metalloproteases"/>
</dbReference>
<dbReference type="Gene3D" id="3.40.390.10">
    <property type="entry name" value="Collagenase (Catalytic Domain)"/>
    <property type="match status" value="1"/>
</dbReference>
<comment type="caution">
    <text evidence="10">The sequence shown here is derived from an EMBL/GenBank/DDBJ whole genome shotgun (WGS) entry which is preliminary data.</text>
</comment>
<accession>A0A2A5JNK9</accession>
<evidence type="ECO:0000256" key="5">
    <source>
        <dbReference type="ARBA" id="ARBA00022801"/>
    </source>
</evidence>
<keyword evidence="7" id="KW-0482">Metalloprotease</keyword>
<dbReference type="GO" id="GO:0046872">
    <property type="term" value="F:metal ion binding"/>
    <property type="evidence" value="ECO:0007669"/>
    <property type="project" value="UniProtKB-KW"/>
</dbReference>
<evidence type="ECO:0000256" key="6">
    <source>
        <dbReference type="ARBA" id="ARBA00022833"/>
    </source>
</evidence>
<evidence type="ECO:0000256" key="1">
    <source>
        <dbReference type="ARBA" id="ARBA00001947"/>
    </source>
</evidence>
<dbReference type="Proteomes" id="UP000228621">
    <property type="component" value="Unassembled WGS sequence"/>
</dbReference>
<evidence type="ECO:0000256" key="8">
    <source>
        <dbReference type="SAM" id="SignalP"/>
    </source>
</evidence>
<organism evidence="10 11">
    <name type="scientific">Pseudoalteromonas piscicida</name>
    <dbReference type="NCBI Taxonomy" id="43662"/>
    <lineage>
        <taxon>Bacteria</taxon>
        <taxon>Pseudomonadati</taxon>
        <taxon>Pseudomonadota</taxon>
        <taxon>Gammaproteobacteria</taxon>
        <taxon>Alteromonadales</taxon>
        <taxon>Pseudoalteromonadaceae</taxon>
        <taxon>Pseudoalteromonas</taxon>
    </lineage>
</organism>
<gene>
    <name evidence="10" type="ORF">CEX98_14690</name>
</gene>
<feature type="chain" id="PRO_5012201762" evidence="8">
    <location>
        <begin position="26"/>
        <end position="370"/>
    </location>
</feature>
<dbReference type="EMBL" id="NKHF01000067">
    <property type="protein sequence ID" value="PCK30998.1"/>
    <property type="molecule type" value="Genomic_DNA"/>
</dbReference>
<keyword evidence="6" id="KW-0862">Zinc</keyword>
<feature type="signal peptide" evidence="8">
    <location>
        <begin position="1"/>
        <end position="25"/>
    </location>
</feature>
<comment type="similarity">
    <text evidence="2">Belongs to the peptidase M35 family.</text>
</comment>
<dbReference type="RefSeq" id="WP_099642809.1">
    <property type="nucleotide sequence ID" value="NZ_JAQPZX010000005.1"/>
</dbReference>
<feature type="domain" description="Lysine-specific metallo-endopeptidase" evidence="9">
    <location>
        <begin position="230"/>
        <end position="364"/>
    </location>
</feature>
<dbReference type="OrthoDB" id="7649992at2"/>
<dbReference type="InterPro" id="IPR024079">
    <property type="entry name" value="MetalloPept_cat_dom_sf"/>
</dbReference>
<evidence type="ECO:0000259" key="9">
    <source>
        <dbReference type="SMART" id="SM01351"/>
    </source>
</evidence>
<dbReference type="SUPFAM" id="SSF55486">
    <property type="entry name" value="Metalloproteases ('zincins'), catalytic domain"/>
    <property type="match status" value="1"/>
</dbReference>
<evidence type="ECO:0000256" key="2">
    <source>
        <dbReference type="ARBA" id="ARBA00010279"/>
    </source>
</evidence>
<sequence length="370" mass="40555">MKLLSRTLSTGLLAAAISASLNAQAMNKNLTVSVDVDTKRNGDVIATLNITNQGKGNQKILSWYTDLEEEHIFKITRDGKEVNFFGPHYKRPAPTEADFIKLKSGETLTKSFELSGLYDLSQPGNYEISYDVESFDLFGKKEVQKIDRKMMGQQSLQHQTVAELSSNSVSLWLEGVAMSKGNVQVNAKPGSGAADCSDGTCFTGRCSNSEKTSILSALNAADQITNNSVAYLNSHSASNPSTRYQTWFGTATNSRYATVKSNFNAINDAIDNQDLTFDCSCNKSYFAYVYPNQPYKVYLCRAFWSANELGTDSRAGTIVHELSHFNAVAGTDDIVYGQSGAKSLAISNPNQAIQNADSHEYFAENTPYQN</sequence>
<keyword evidence="4" id="KW-0479">Metal-binding</keyword>
<evidence type="ECO:0000256" key="7">
    <source>
        <dbReference type="ARBA" id="ARBA00023049"/>
    </source>
</evidence>
<dbReference type="InterPro" id="IPR029463">
    <property type="entry name" value="Lys_MEP"/>
</dbReference>
<proteinExistence type="inferred from homology"/>
<dbReference type="InterPro" id="IPR034115">
    <property type="entry name" value="M35_peptidyl-Lys"/>
</dbReference>
<evidence type="ECO:0000256" key="3">
    <source>
        <dbReference type="ARBA" id="ARBA00022670"/>
    </source>
</evidence>
<keyword evidence="5" id="KW-0378">Hydrolase</keyword>
<protein>
    <submittedName>
        <fullName evidence="10">Peptidase M35</fullName>
    </submittedName>
</protein>
<keyword evidence="3" id="KW-0645">Protease</keyword>
<dbReference type="SMART" id="SM01351">
    <property type="entry name" value="Aspzincin_M35"/>
    <property type="match status" value="1"/>
</dbReference>
<dbReference type="AlphaFoldDB" id="A0A2A5JNK9"/>
<evidence type="ECO:0000313" key="10">
    <source>
        <dbReference type="EMBL" id="PCK30998.1"/>
    </source>
</evidence>
<dbReference type="PANTHER" id="PTHR37016">
    <property type="match status" value="1"/>
</dbReference>
<evidence type="ECO:0000313" key="11">
    <source>
        <dbReference type="Proteomes" id="UP000228621"/>
    </source>
</evidence>
<dbReference type="PANTHER" id="PTHR37016:SF3">
    <property type="entry name" value="NEUTRAL PROTEASE 2-RELATED"/>
    <property type="match status" value="1"/>
</dbReference>
<comment type="cofactor">
    <cofactor evidence="1">
        <name>Zn(2+)</name>
        <dbReference type="ChEBI" id="CHEBI:29105"/>
    </cofactor>
</comment>
<reference evidence="11" key="1">
    <citation type="journal article" date="2019" name="Genome Announc.">
        <title>Draft Genome Sequence of Pseudoalteromonas piscicida Strain 36Y ROTHPW, an Hypersaline Seawater Isolate from the South Coast of Sonora, Mexico.</title>
        <authorList>
            <person name="Sanchez-Diaz R."/>
            <person name="Molina-Garza Z.J."/>
            <person name="Cruz-Suarez L.E."/>
            <person name="Selvin J."/>
            <person name="Kiran G.S."/>
            <person name="Ibarra-Gamez J.C."/>
            <person name="Gomez-Gil B."/>
            <person name="Galaviz-Silva L."/>
        </authorList>
    </citation>
    <scope>NUCLEOTIDE SEQUENCE [LARGE SCALE GENOMIC DNA]</scope>
    <source>
        <strain evidence="11">36Y_RITHPW</strain>
    </source>
</reference>
<name>A0A2A5JNK9_PSEO7</name>
<dbReference type="GO" id="GO:0004222">
    <property type="term" value="F:metalloendopeptidase activity"/>
    <property type="evidence" value="ECO:0007669"/>
    <property type="project" value="InterPro"/>
</dbReference>
<dbReference type="Gene3D" id="2.60.40.2970">
    <property type="match status" value="1"/>
</dbReference>
<keyword evidence="8" id="KW-0732">Signal</keyword>
<dbReference type="CDD" id="cd11306">
    <property type="entry name" value="M35_peptidyl-Lys"/>
    <property type="match status" value="1"/>
</dbReference>
<evidence type="ECO:0000256" key="4">
    <source>
        <dbReference type="ARBA" id="ARBA00022723"/>
    </source>
</evidence>
<dbReference type="Pfam" id="PF14521">
    <property type="entry name" value="Aspzincin_M35"/>
    <property type="match status" value="1"/>
</dbReference>
<keyword evidence="11" id="KW-1185">Reference proteome</keyword>